<dbReference type="InterPro" id="IPR018222">
    <property type="entry name" value="Nuclear_transport_factor_2_euk"/>
</dbReference>
<evidence type="ECO:0000259" key="10">
    <source>
        <dbReference type="PROSITE" id="PS51281"/>
    </source>
</evidence>
<feature type="compositionally biased region" description="Polar residues" evidence="8">
    <location>
        <begin position="24"/>
        <end position="33"/>
    </location>
</feature>
<evidence type="ECO:0000256" key="1">
    <source>
        <dbReference type="ARBA" id="ARBA00004123"/>
    </source>
</evidence>
<evidence type="ECO:0000256" key="7">
    <source>
        <dbReference type="ARBA" id="ARBA00023242"/>
    </source>
</evidence>
<evidence type="ECO:0000256" key="8">
    <source>
        <dbReference type="SAM" id="MobiDB-lite"/>
    </source>
</evidence>
<feature type="compositionally biased region" description="Basic and acidic residues" evidence="8">
    <location>
        <begin position="1"/>
        <end position="10"/>
    </location>
</feature>
<dbReference type="InterPro" id="IPR030217">
    <property type="entry name" value="NXF_fam"/>
</dbReference>
<keyword evidence="3" id="KW-0813">Transport</keyword>
<dbReference type="PANTHER" id="PTHR10662:SF15">
    <property type="entry name" value="NUCLEAR RNA EXPORT FACTOR 5"/>
    <property type="match status" value="1"/>
</dbReference>
<dbReference type="InterPro" id="IPR032710">
    <property type="entry name" value="NTF2-like_dom_sf"/>
</dbReference>
<dbReference type="InterPro" id="IPR057125">
    <property type="entry name" value="NXF1/2/3/5-like_LRR"/>
</dbReference>
<gene>
    <name evidence="12" type="primary">LOC101389338</name>
</gene>
<evidence type="ECO:0000259" key="9">
    <source>
        <dbReference type="PROSITE" id="PS50177"/>
    </source>
</evidence>
<dbReference type="SUPFAM" id="SSF54928">
    <property type="entry name" value="RNA-binding domain, RBD"/>
    <property type="match status" value="1"/>
</dbReference>
<dbReference type="CDD" id="cd14342">
    <property type="entry name" value="UBA_TAP-C"/>
    <property type="match status" value="1"/>
</dbReference>
<evidence type="ECO:0000313" key="11">
    <source>
        <dbReference type="Proteomes" id="UP000694910"/>
    </source>
</evidence>
<evidence type="ECO:0000256" key="6">
    <source>
        <dbReference type="ARBA" id="ARBA00022816"/>
    </source>
</evidence>
<dbReference type="InterPro" id="IPR012677">
    <property type="entry name" value="Nucleotide-bd_a/b_plait_sf"/>
</dbReference>
<evidence type="ECO:0000313" key="12">
    <source>
        <dbReference type="RefSeq" id="XP_014653152.1"/>
    </source>
</evidence>
<proteinExistence type="inferred from homology"/>
<dbReference type="Pfam" id="PF09162">
    <property type="entry name" value="Tap-RNA_bind"/>
    <property type="match status" value="1"/>
</dbReference>
<evidence type="ECO:0000256" key="2">
    <source>
        <dbReference type="ARBA" id="ARBA00009285"/>
    </source>
</evidence>
<keyword evidence="4" id="KW-0433">Leucine-rich repeat</keyword>
<keyword evidence="6" id="KW-0509">mRNA transport</keyword>
<protein>
    <submittedName>
        <fullName evidence="12">Nuclear RNA export factor 2-like</fullName>
    </submittedName>
</protein>
<dbReference type="Pfam" id="PF22602">
    <property type="entry name" value="NXF_NTF2"/>
    <property type="match status" value="1"/>
</dbReference>
<dbReference type="SMART" id="SM00804">
    <property type="entry name" value="TAP_C"/>
    <property type="match status" value="1"/>
</dbReference>
<evidence type="ECO:0000256" key="3">
    <source>
        <dbReference type="ARBA" id="ARBA00022448"/>
    </source>
</evidence>
<reference evidence="12" key="1">
    <citation type="submission" date="2025-08" db="UniProtKB">
        <authorList>
            <consortium name="RefSeq"/>
        </authorList>
    </citation>
    <scope>IDENTIFICATION</scope>
</reference>
<dbReference type="Pfam" id="PF03943">
    <property type="entry name" value="TAP_C"/>
    <property type="match status" value="1"/>
</dbReference>
<organism evidence="11 12">
    <name type="scientific">Ceratotherium simum simum</name>
    <name type="common">Southern white rhinoceros</name>
    <dbReference type="NCBI Taxonomy" id="73337"/>
    <lineage>
        <taxon>Eukaryota</taxon>
        <taxon>Metazoa</taxon>
        <taxon>Chordata</taxon>
        <taxon>Craniata</taxon>
        <taxon>Vertebrata</taxon>
        <taxon>Euteleostomi</taxon>
        <taxon>Mammalia</taxon>
        <taxon>Eutheria</taxon>
        <taxon>Laurasiatheria</taxon>
        <taxon>Perissodactyla</taxon>
        <taxon>Rhinocerotidae</taxon>
        <taxon>Ceratotherium</taxon>
    </lineage>
</organism>
<keyword evidence="7" id="KW-0539">Nucleus</keyword>
<keyword evidence="5" id="KW-0677">Repeat</keyword>
<comment type="subcellular location">
    <subcellularLocation>
        <location evidence="1">Nucleus</location>
    </subcellularLocation>
</comment>
<dbReference type="Gene3D" id="3.80.10.10">
    <property type="entry name" value="Ribonuclease Inhibitor"/>
    <property type="match status" value="1"/>
</dbReference>
<dbReference type="InterPro" id="IPR002075">
    <property type="entry name" value="NTF2_dom"/>
</dbReference>
<feature type="region of interest" description="Disordered" evidence="8">
    <location>
        <begin position="1"/>
        <end position="33"/>
    </location>
</feature>
<dbReference type="Gene3D" id="1.10.8.10">
    <property type="entry name" value="DNA helicase RuvA subunit, C-terminal domain"/>
    <property type="match status" value="1"/>
</dbReference>
<name>A0ABM1DMX1_CERSS</name>
<dbReference type="InterPro" id="IPR035979">
    <property type="entry name" value="RBD_domain_sf"/>
</dbReference>
<dbReference type="PANTHER" id="PTHR10662">
    <property type="entry name" value="NUCLEAR RNA EXPORT FACTOR"/>
    <property type="match status" value="1"/>
</dbReference>
<dbReference type="Gene3D" id="3.30.70.330">
    <property type="match status" value="1"/>
</dbReference>
<dbReference type="InterPro" id="IPR005637">
    <property type="entry name" value="TAP_C_dom"/>
</dbReference>
<dbReference type="Gene3D" id="3.10.450.50">
    <property type="match status" value="1"/>
</dbReference>
<dbReference type="InterPro" id="IPR015245">
    <property type="entry name" value="Tap_RNA-bd"/>
</dbReference>
<accession>A0ABM1DMX1</accession>
<dbReference type="InterPro" id="IPR032675">
    <property type="entry name" value="LRR_dom_sf"/>
</dbReference>
<evidence type="ECO:0000256" key="4">
    <source>
        <dbReference type="ARBA" id="ARBA00022614"/>
    </source>
</evidence>
<evidence type="ECO:0000256" key="5">
    <source>
        <dbReference type="ARBA" id="ARBA00022737"/>
    </source>
</evidence>
<dbReference type="GeneID" id="101389338"/>
<keyword evidence="11" id="KW-1185">Reference proteome</keyword>
<feature type="domain" description="TAP-C" evidence="10">
    <location>
        <begin position="516"/>
        <end position="570"/>
    </location>
</feature>
<dbReference type="RefSeq" id="XP_014653152.1">
    <property type="nucleotide sequence ID" value="XM_014797666.1"/>
</dbReference>
<dbReference type="Proteomes" id="UP000694910">
    <property type="component" value="Unplaced"/>
</dbReference>
<dbReference type="SUPFAM" id="SSF52058">
    <property type="entry name" value="L domain-like"/>
    <property type="match status" value="1"/>
</dbReference>
<dbReference type="SUPFAM" id="SSF46934">
    <property type="entry name" value="UBA-like"/>
    <property type="match status" value="1"/>
</dbReference>
<feature type="domain" description="NTF2" evidence="9">
    <location>
        <begin position="337"/>
        <end position="487"/>
    </location>
</feature>
<sequence>MNEWTTEERPYNQVTKYNGGGSSPQGRNKIWSSFRGNFGKRNPRYEHGGYEPWPSHRREDDGNMVMRDVQEDPQIPYGRKYDKTWLMDSVQSHCSVPFTPVDFHYVKNWARFFVQDAGVASALMEVSYKICDHENRKISILVSPSAEPYSVQYKLEPKEMEQLKLTMNKRYDVSQQALDLQRIRFDPDLVDHDIDIILNRRNCMAATLQIIEKNFPKLLSLNLCDNKVYRLDGLSDIIQKAPTVKILNLSKNELKSARELDKMRGLRLEELWLEGNPLCDTFQDQSTYIRAIREYFPDLLCLDGQELLQPIMVDIDTPYLIKPCKESYKRCETLKNLVLQFLQEYYLIYDSGDRQGLVGAYHDEACFSLTIPFNPEDAAPNSLCEYFKDNRNIKKLKDPYLRVQLLKHTKVDIVRSLCVLPKTQHDFSSFSVETWFQTERMLCFSVNGVFKEVVGESQSSVHAFTRTFIAIPASNSSLCIVNDQLFVRDTTHNETQSTFFIPVPTPTSSSMPTLSQEQQEIVQAFSTQSGMNLRWSQKCLQDNEWNYTRAGQVFTMLKPKAMPMTGGGGLADQEPKVNF</sequence>
<dbReference type="PROSITE" id="PS50177">
    <property type="entry name" value="NTF2_DOMAIN"/>
    <property type="match status" value="1"/>
</dbReference>
<dbReference type="Pfam" id="PF24048">
    <property type="entry name" value="LRR_NXF1-5"/>
    <property type="match status" value="1"/>
</dbReference>
<dbReference type="PROSITE" id="PS51281">
    <property type="entry name" value="TAP_C"/>
    <property type="match status" value="1"/>
</dbReference>
<dbReference type="SUPFAM" id="SSF54427">
    <property type="entry name" value="NTF2-like"/>
    <property type="match status" value="1"/>
</dbReference>
<comment type="similarity">
    <text evidence="2">Belongs to the NXF family.</text>
</comment>
<dbReference type="InterPro" id="IPR009060">
    <property type="entry name" value="UBA-like_sf"/>
</dbReference>